<protein>
    <submittedName>
        <fullName evidence="1">Uncharacterized protein</fullName>
    </submittedName>
</protein>
<proteinExistence type="predicted"/>
<evidence type="ECO:0000313" key="1">
    <source>
        <dbReference type="EMBL" id="DAD91887.1"/>
    </source>
</evidence>
<organism evidence="1">
    <name type="scientific">Myoviridae sp. ctKZW4</name>
    <dbReference type="NCBI Taxonomy" id="2826639"/>
    <lineage>
        <taxon>Viruses</taxon>
        <taxon>Duplodnaviria</taxon>
        <taxon>Heunggongvirae</taxon>
        <taxon>Uroviricota</taxon>
        <taxon>Caudoviricetes</taxon>
    </lineage>
</organism>
<sequence length="36" mass="4229">MRRIAPPVGVIQNLRCIIGDKLFKYSVVNLFIFYPF</sequence>
<dbReference type="EMBL" id="BK015123">
    <property type="protein sequence ID" value="DAD91887.1"/>
    <property type="molecule type" value="Genomic_DNA"/>
</dbReference>
<reference evidence="1" key="1">
    <citation type="journal article" date="2021" name="Proc. Natl. Acad. Sci. U.S.A.">
        <title>A Catalog of Tens of Thousands of Viruses from Human Metagenomes Reveals Hidden Associations with Chronic Diseases.</title>
        <authorList>
            <person name="Tisza M.J."/>
            <person name="Buck C.B."/>
        </authorList>
    </citation>
    <scope>NUCLEOTIDE SEQUENCE</scope>
    <source>
        <strain evidence="1">CtKZW4</strain>
    </source>
</reference>
<accession>A0A8S5NBY1</accession>
<name>A0A8S5NBY1_9CAUD</name>